<keyword evidence="1" id="KW-0732">Signal</keyword>
<reference evidence="2 3" key="1">
    <citation type="submission" date="2021-07" db="EMBL/GenBank/DDBJ databases">
        <title>Whole Genome Sequence of Nocardia Iowensis.</title>
        <authorList>
            <person name="Lamm A."/>
            <person name="Collins-Fairclough A.M."/>
            <person name="Bunk B."/>
            <person name="Sproer C."/>
        </authorList>
    </citation>
    <scope>NUCLEOTIDE SEQUENCE [LARGE SCALE GENOMIC DNA]</scope>
    <source>
        <strain evidence="2 3">NRRL 5646</strain>
    </source>
</reference>
<dbReference type="Proteomes" id="UP000694257">
    <property type="component" value="Chromosome"/>
</dbReference>
<keyword evidence="3" id="KW-1185">Reference proteome</keyword>
<dbReference type="InterPro" id="IPR019719">
    <property type="entry name" value="DUF2599"/>
</dbReference>
<protein>
    <submittedName>
        <fullName evidence="2">DUF2599 domain-containing protein</fullName>
    </submittedName>
</protein>
<evidence type="ECO:0000256" key="1">
    <source>
        <dbReference type="SAM" id="SignalP"/>
    </source>
</evidence>
<feature type="chain" id="PRO_5046405781" evidence="1">
    <location>
        <begin position="26"/>
        <end position="165"/>
    </location>
</feature>
<dbReference type="EMBL" id="CP078145">
    <property type="protein sequence ID" value="QXN94350.1"/>
    <property type="molecule type" value="Genomic_DNA"/>
</dbReference>
<feature type="signal peptide" evidence="1">
    <location>
        <begin position="1"/>
        <end position="25"/>
    </location>
</feature>
<evidence type="ECO:0000313" key="2">
    <source>
        <dbReference type="EMBL" id="QXN94350.1"/>
    </source>
</evidence>
<proteinExistence type="predicted"/>
<dbReference type="Pfam" id="PF10783">
    <property type="entry name" value="DUF2599"/>
    <property type="match status" value="1"/>
</dbReference>
<evidence type="ECO:0000313" key="3">
    <source>
        <dbReference type="Proteomes" id="UP000694257"/>
    </source>
</evidence>
<organism evidence="2 3">
    <name type="scientific">Nocardia iowensis</name>
    <dbReference type="NCBI Taxonomy" id="204891"/>
    <lineage>
        <taxon>Bacteria</taxon>
        <taxon>Bacillati</taxon>
        <taxon>Actinomycetota</taxon>
        <taxon>Actinomycetes</taxon>
        <taxon>Mycobacteriales</taxon>
        <taxon>Nocardiaceae</taxon>
        <taxon>Nocardia</taxon>
    </lineage>
</organism>
<name>A0ABX8S191_NOCIO</name>
<gene>
    <name evidence="2" type="ORF">KV110_15600</name>
</gene>
<sequence length="165" mass="17748">MRRYGILTTGTVALLAAFTTGVGSAGATAPLPPGSEQQFSKPLSAAHLSTLPSGSALDPFIDRPLIDRVVWTDGADGTRLMIYPTDAGRQDPFPPAGERAWQEVLRQAGTADTPGMRDQFLCHWDWARIAMPDKPSWNIEPWRPAVGYPATVAALCNPGAPEHEL</sequence>
<accession>A0ABX8S191</accession>